<dbReference type="STRING" id="1212765.MHLP_03720"/>
<protein>
    <submittedName>
        <fullName evidence="1">Uncharacterized protein</fullName>
    </submittedName>
</protein>
<proteinExistence type="predicted"/>
<dbReference type="AlphaFoldDB" id="I7CKA1"/>
<keyword evidence="2" id="KW-1185">Reference proteome</keyword>
<reference evidence="2" key="2">
    <citation type="submission" date="2012-07" db="EMBL/GenBank/DDBJ databases">
        <title>Complete genome sequence of 'Candidatus Mycoplasma haemolamae'.</title>
        <authorList>
            <person name="Guimaraes A.M.S."/>
            <person name="Toth B."/>
            <person name="Santos A.P."/>
            <person name="Nascimento N.C."/>
            <person name="Sojka J.E."/>
            <person name="Messick J.B."/>
        </authorList>
    </citation>
    <scope>NUCLEOTIDE SEQUENCE [LARGE SCALE GENOMIC DNA]</scope>
    <source>
        <strain evidence="2">Purdue</strain>
    </source>
</reference>
<reference evidence="1 2" key="1">
    <citation type="journal article" date="2012" name="J. Bacteriol.">
        <title>Genome Sequence of "Candidatus Mycoplasma haemolamae" Strain Purdue, a Red Blood Cell Pathogen of Alpacas (Vicugna pacos) and Llamas (Lama glama).</title>
        <authorList>
            <person name="Guimaraes A.M."/>
            <person name="Toth B."/>
            <person name="Santos A.P."/>
            <person name="do Nascimento N.C."/>
            <person name="Kritchevsky J.E."/>
            <person name="Messick J.B."/>
        </authorList>
    </citation>
    <scope>NUCLEOTIDE SEQUENCE [LARGE SCALE GENOMIC DNA]</scope>
    <source>
        <strain evidence="1 2">Purdue</strain>
    </source>
</reference>
<dbReference type="KEGG" id="mhl:MHLP_03720"/>
<evidence type="ECO:0000313" key="1">
    <source>
        <dbReference type="EMBL" id="AFO52324.1"/>
    </source>
</evidence>
<dbReference type="HOGENOM" id="CLU_092774_0_0_14"/>
<name>I7CKA1_MYCHA</name>
<dbReference type="EMBL" id="CP003731">
    <property type="protein sequence ID" value="AFO52324.1"/>
    <property type="molecule type" value="Genomic_DNA"/>
</dbReference>
<gene>
    <name evidence="1" type="ordered locus">MHLP_03720</name>
</gene>
<sequence>MTFLGDKVTKAKSTYTTVKGYTTSSWDFLKKNWFTLWLFLRSSYREIDLKKLYEWLSSPKISKTITESKGKWDTVMSKFQSLASHSGKIGFNVAKPYQKIFREFMSNPDNLPTWLGLVGKRLNILDSYLEDKTQNDLSNVNVMIDFFSSSEDNIKKLEYNRSGR</sequence>
<evidence type="ECO:0000313" key="2">
    <source>
        <dbReference type="Proteomes" id="UP000006502"/>
    </source>
</evidence>
<organism evidence="1 2">
    <name type="scientific">Mycoplasma haematolamae (strain Purdue)</name>
    <dbReference type="NCBI Taxonomy" id="1212765"/>
    <lineage>
        <taxon>Bacteria</taxon>
        <taxon>Bacillati</taxon>
        <taxon>Mycoplasmatota</taxon>
        <taxon>Mollicutes</taxon>
        <taxon>Mycoplasmataceae</taxon>
        <taxon>Mycoplasma</taxon>
    </lineage>
</organism>
<dbReference type="PATRIC" id="fig|1212765.3.peg.844"/>
<dbReference type="Proteomes" id="UP000006502">
    <property type="component" value="Chromosome"/>
</dbReference>
<accession>I7CKA1</accession>